<dbReference type="EMBL" id="MLAK01000318">
    <property type="protein sequence ID" value="OHT14804.1"/>
    <property type="molecule type" value="Genomic_DNA"/>
</dbReference>
<dbReference type="VEuPathDB" id="TrichDB:TRFO_42878"/>
<keyword evidence="2" id="KW-0472">Membrane</keyword>
<organism evidence="3 4">
    <name type="scientific">Tritrichomonas foetus</name>
    <dbReference type="NCBI Taxonomy" id="1144522"/>
    <lineage>
        <taxon>Eukaryota</taxon>
        <taxon>Metamonada</taxon>
        <taxon>Parabasalia</taxon>
        <taxon>Tritrichomonadida</taxon>
        <taxon>Tritrichomonadidae</taxon>
        <taxon>Tritrichomonas</taxon>
    </lineage>
</organism>
<name>A0A1J4KYM2_9EUKA</name>
<dbReference type="AlphaFoldDB" id="A0A1J4KYM2"/>
<comment type="caution">
    <text evidence="3">The sequence shown here is derived from an EMBL/GenBank/DDBJ whole genome shotgun (WGS) entry which is preliminary data.</text>
</comment>
<keyword evidence="2" id="KW-0812">Transmembrane</keyword>
<feature type="compositionally biased region" description="Basic and acidic residues" evidence="1">
    <location>
        <begin position="31"/>
        <end position="43"/>
    </location>
</feature>
<feature type="region of interest" description="Disordered" evidence="1">
    <location>
        <begin position="230"/>
        <end position="275"/>
    </location>
</feature>
<evidence type="ECO:0000313" key="4">
    <source>
        <dbReference type="Proteomes" id="UP000179807"/>
    </source>
</evidence>
<dbReference type="Proteomes" id="UP000179807">
    <property type="component" value="Unassembled WGS sequence"/>
</dbReference>
<evidence type="ECO:0000313" key="3">
    <source>
        <dbReference type="EMBL" id="OHT14804.1"/>
    </source>
</evidence>
<dbReference type="GeneID" id="94849228"/>
<feature type="region of interest" description="Disordered" evidence="1">
    <location>
        <begin position="31"/>
        <end position="50"/>
    </location>
</feature>
<sequence length="316" mass="34881">MIDFSKLPQKVMVHLIGLDNFEFISKRSGKENAKGKSNRKDLKVSNSQEFGIQGDDNNKLSQLTTYWGKINFEGNVKVSDIRFIESEISNDKITFESKLVVMDPETIRSFKSEQLVSPCESFIVLIPDEIAEGNATFKKETLVVGTDVGVLEFNPKVFSKNEIGIITSATSFKASIDQGVEKIEYPFSVTVEASLEEEIKLEFIGDNWKDLKDKFSMKMNVPNQEKVTIEKRPENVELEISSGDQGQSTGDITEDITGDNTDNDKSEDGGDGQGKKLGPGPIVGIVIACIIVVVAVIVGVVFILKRKNRDALSSSK</sequence>
<proteinExistence type="predicted"/>
<keyword evidence="4" id="KW-1185">Reference proteome</keyword>
<accession>A0A1J4KYM2</accession>
<feature type="compositionally biased region" description="Polar residues" evidence="1">
    <location>
        <begin position="242"/>
        <end position="251"/>
    </location>
</feature>
<feature type="transmembrane region" description="Helical" evidence="2">
    <location>
        <begin position="282"/>
        <end position="304"/>
    </location>
</feature>
<evidence type="ECO:0000256" key="1">
    <source>
        <dbReference type="SAM" id="MobiDB-lite"/>
    </source>
</evidence>
<keyword evidence="2" id="KW-1133">Transmembrane helix</keyword>
<dbReference type="RefSeq" id="XP_068367940.1">
    <property type="nucleotide sequence ID" value="XM_068514524.1"/>
</dbReference>
<gene>
    <name evidence="3" type="ORF">TRFO_42878</name>
</gene>
<protein>
    <submittedName>
        <fullName evidence="3">Uncharacterized protein</fullName>
    </submittedName>
</protein>
<reference evidence="3" key="1">
    <citation type="submission" date="2016-10" db="EMBL/GenBank/DDBJ databases">
        <authorList>
            <person name="Benchimol M."/>
            <person name="Almeida L.G."/>
            <person name="Vasconcelos A.T."/>
            <person name="Perreira-Neves A."/>
            <person name="Rosa I.A."/>
            <person name="Tasca T."/>
            <person name="Bogo M.R."/>
            <person name="de Souza W."/>
        </authorList>
    </citation>
    <scope>NUCLEOTIDE SEQUENCE [LARGE SCALE GENOMIC DNA]</scope>
    <source>
        <strain evidence="3">K</strain>
    </source>
</reference>
<evidence type="ECO:0000256" key="2">
    <source>
        <dbReference type="SAM" id="Phobius"/>
    </source>
</evidence>